<dbReference type="PANTHER" id="PTHR43031">
    <property type="entry name" value="FAD-DEPENDENT OXIDOREDUCTASE"/>
    <property type="match status" value="1"/>
</dbReference>
<feature type="domain" description="Rhodanese" evidence="2">
    <location>
        <begin position="44"/>
        <end position="132"/>
    </location>
</feature>
<reference evidence="3" key="1">
    <citation type="journal article" date="2021" name="PeerJ">
        <title>Extensive microbial diversity within the chicken gut microbiome revealed by metagenomics and culture.</title>
        <authorList>
            <person name="Gilroy R."/>
            <person name="Ravi A."/>
            <person name="Getino M."/>
            <person name="Pursley I."/>
            <person name="Horton D.L."/>
            <person name="Alikhan N.F."/>
            <person name="Baker D."/>
            <person name="Gharbi K."/>
            <person name="Hall N."/>
            <person name="Watson M."/>
            <person name="Adriaenssens E.M."/>
            <person name="Foster-Nyarko E."/>
            <person name="Jarju S."/>
            <person name="Secka A."/>
            <person name="Antonio M."/>
            <person name="Oren A."/>
            <person name="Chaudhuri R.R."/>
            <person name="La Ragione R."/>
            <person name="Hildebrand F."/>
            <person name="Pallen M.J."/>
        </authorList>
    </citation>
    <scope>NUCLEOTIDE SEQUENCE</scope>
    <source>
        <strain evidence="3">CHK172-16539</strain>
    </source>
</reference>
<protein>
    <submittedName>
        <fullName evidence="3">Rhodanese-like domain-containing protein</fullName>
    </submittedName>
</protein>
<dbReference type="InterPro" id="IPR036873">
    <property type="entry name" value="Rhodanese-like_dom_sf"/>
</dbReference>
<dbReference type="Gene3D" id="3.40.250.10">
    <property type="entry name" value="Rhodanese-like domain"/>
    <property type="match status" value="1"/>
</dbReference>
<sequence>MGFLVWLNVILASILLFFGLNWLFYYYMGKKSATIITEEEFKEGMRRAQVIDVREKNEFDAGHILGARNIPYTTFAQSAGGIRKDLPIYLYDNTKTLSVRAANKLRKQGYTNIYILKTGYSDWSGKTKQKKVF</sequence>
<dbReference type="Proteomes" id="UP000824063">
    <property type="component" value="Unassembled WGS sequence"/>
</dbReference>
<dbReference type="EMBL" id="DXBN01000200">
    <property type="protein sequence ID" value="HIZ53993.1"/>
    <property type="molecule type" value="Genomic_DNA"/>
</dbReference>
<proteinExistence type="predicted"/>
<dbReference type="CDD" id="cd00158">
    <property type="entry name" value="RHOD"/>
    <property type="match status" value="1"/>
</dbReference>
<evidence type="ECO:0000313" key="3">
    <source>
        <dbReference type="EMBL" id="HIZ53993.1"/>
    </source>
</evidence>
<dbReference type="PANTHER" id="PTHR43031:SF18">
    <property type="entry name" value="RHODANESE-RELATED SULFURTRANSFERASES"/>
    <property type="match status" value="1"/>
</dbReference>
<keyword evidence="1" id="KW-1133">Transmembrane helix</keyword>
<dbReference type="SUPFAM" id="SSF52821">
    <property type="entry name" value="Rhodanese/Cell cycle control phosphatase"/>
    <property type="match status" value="1"/>
</dbReference>
<name>A0A9D2F8M4_9ENTE</name>
<evidence type="ECO:0000313" key="4">
    <source>
        <dbReference type="Proteomes" id="UP000824063"/>
    </source>
</evidence>
<dbReference type="InterPro" id="IPR050229">
    <property type="entry name" value="GlpE_sulfurtransferase"/>
</dbReference>
<evidence type="ECO:0000256" key="1">
    <source>
        <dbReference type="SAM" id="Phobius"/>
    </source>
</evidence>
<dbReference type="AlphaFoldDB" id="A0A9D2F8M4"/>
<dbReference type="PROSITE" id="PS50206">
    <property type="entry name" value="RHODANESE_3"/>
    <property type="match status" value="1"/>
</dbReference>
<comment type="caution">
    <text evidence="3">The sequence shown here is derived from an EMBL/GenBank/DDBJ whole genome shotgun (WGS) entry which is preliminary data.</text>
</comment>
<accession>A0A9D2F8M4</accession>
<evidence type="ECO:0000259" key="2">
    <source>
        <dbReference type="PROSITE" id="PS50206"/>
    </source>
</evidence>
<feature type="transmembrane region" description="Helical" evidence="1">
    <location>
        <begin position="6"/>
        <end position="27"/>
    </location>
</feature>
<keyword evidence="1" id="KW-0472">Membrane</keyword>
<reference evidence="3" key="2">
    <citation type="submission" date="2021-04" db="EMBL/GenBank/DDBJ databases">
        <authorList>
            <person name="Gilroy R."/>
        </authorList>
    </citation>
    <scope>NUCLEOTIDE SEQUENCE</scope>
    <source>
        <strain evidence="3">CHK172-16539</strain>
    </source>
</reference>
<keyword evidence="1" id="KW-0812">Transmembrane</keyword>
<dbReference type="SMART" id="SM00450">
    <property type="entry name" value="RHOD"/>
    <property type="match status" value="1"/>
</dbReference>
<dbReference type="InterPro" id="IPR001763">
    <property type="entry name" value="Rhodanese-like_dom"/>
</dbReference>
<gene>
    <name evidence="3" type="ORF">IAA20_08635</name>
</gene>
<organism evidence="3 4">
    <name type="scientific">Candidatus Enterococcus avicola</name>
    <dbReference type="NCBI Taxonomy" id="2838561"/>
    <lineage>
        <taxon>Bacteria</taxon>
        <taxon>Bacillati</taxon>
        <taxon>Bacillota</taxon>
        <taxon>Bacilli</taxon>
        <taxon>Lactobacillales</taxon>
        <taxon>Enterococcaceae</taxon>
        <taxon>Enterococcus</taxon>
    </lineage>
</organism>
<dbReference type="Pfam" id="PF00581">
    <property type="entry name" value="Rhodanese"/>
    <property type="match status" value="1"/>
</dbReference>